<keyword evidence="2" id="KW-1185">Reference proteome</keyword>
<name>A0A250FFR9_9FLAO</name>
<keyword evidence="1" id="KW-0808">Transferase</keyword>
<gene>
    <name evidence="1" type="ORF">CGC53_11210</name>
</gene>
<reference evidence="2" key="1">
    <citation type="submission" date="2017-06" db="EMBL/GenBank/DDBJ databases">
        <title>Capnocytophaga spp. assemblies.</title>
        <authorList>
            <person name="Gulvik C.A."/>
        </authorList>
    </citation>
    <scope>NUCLEOTIDE SEQUENCE [LARGE SCALE GENOMIC DNA]</scope>
    <source>
        <strain evidence="2">H6253</strain>
    </source>
</reference>
<dbReference type="NCBIfam" id="NF040656">
    <property type="entry name" value="GHMP_GYDIA"/>
    <property type="match status" value="1"/>
</dbReference>
<dbReference type="EMBL" id="CP022384">
    <property type="protein sequence ID" value="ATA82867.1"/>
    <property type="molecule type" value="Genomic_DNA"/>
</dbReference>
<sequence length="300" mass="33783">MEQTQTYFYHSHGKLLITGEYAVLDGALSLALPTAKGQSLQATISDNDLVWKAFDADQQLWFDSTAICTEADQKVWDTLQKILSTAAALNPNFEQKYRRSSVTTQLEFSRFWGLGSSSTLINNIAQWAEVNPYELLFKSFGGSGYDIACAKASTPILYRLQEGRPYSYPLQLLFPHTNRIYFVYLNQKQNSKEGIKRYRTVTKSKAKLAESITKITEQLILAQTISDFCTLLDEHEATISQYLGIPTVKERLFTDFKGTIKSLGAWGGDFVLAISETEDVPTYFASKGYPICISYAEMII</sequence>
<dbReference type="InterPro" id="IPR014721">
    <property type="entry name" value="Ribsml_uS5_D2-typ_fold_subgr"/>
</dbReference>
<keyword evidence="1" id="KW-0418">Kinase</keyword>
<dbReference type="InterPro" id="IPR047765">
    <property type="entry name" value="GHMP_GYDIA-like"/>
</dbReference>
<dbReference type="Gene3D" id="3.30.230.10">
    <property type="match status" value="1"/>
</dbReference>
<evidence type="ECO:0000313" key="1">
    <source>
        <dbReference type="EMBL" id="ATA82867.1"/>
    </source>
</evidence>
<dbReference type="RefSeq" id="WP_009392850.1">
    <property type="nucleotide sequence ID" value="NZ_CAMURD010000013.1"/>
</dbReference>
<dbReference type="Proteomes" id="UP000217276">
    <property type="component" value="Chromosome"/>
</dbReference>
<dbReference type="InterPro" id="IPR020568">
    <property type="entry name" value="Ribosomal_Su5_D2-typ_SF"/>
</dbReference>
<dbReference type="AlphaFoldDB" id="A0A250FFR9"/>
<accession>A0A250FFR9</accession>
<protein>
    <submittedName>
        <fullName evidence="1">GHMP kinase</fullName>
    </submittedName>
</protein>
<dbReference type="KEGG" id="clk:CGC53_11210"/>
<dbReference type="GO" id="GO:0016301">
    <property type="term" value="F:kinase activity"/>
    <property type="evidence" value="ECO:0007669"/>
    <property type="project" value="UniProtKB-KW"/>
</dbReference>
<organism evidence="1 2">
    <name type="scientific">Capnocytophaga leadbetteri</name>
    <dbReference type="NCBI Taxonomy" id="327575"/>
    <lineage>
        <taxon>Bacteria</taxon>
        <taxon>Pseudomonadati</taxon>
        <taxon>Bacteroidota</taxon>
        <taxon>Flavobacteriia</taxon>
        <taxon>Flavobacteriales</taxon>
        <taxon>Flavobacteriaceae</taxon>
        <taxon>Capnocytophaga</taxon>
    </lineage>
</organism>
<dbReference type="SUPFAM" id="SSF54211">
    <property type="entry name" value="Ribosomal protein S5 domain 2-like"/>
    <property type="match status" value="1"/>
</dbReference>
<evidence type="ECO:0000313" key="2">
    <source>
        <dbReference type="Proteomes" id="UP000217276"/>
    </source>
</evidence>
<proteinExistence type="predicted"/>